<organism evidence="1 2">
    <name type="scientific">Pogonophryne albipinna</name>
    <dbReference type="NCBI Taxonomy" id="1090488"/>
    <lineage>
        <taxon>Eukaryota</taxon>
        <taxon>Metazoa</taxon>
        <taxon>Chordata</taxon>
        <taxon>Craniata</taxon>
        <taxon>Vertebrata</taxon>
        <taxon>Euteleostomi</taxon>
        <taxon>Actinopterygii</taxon>
        <taxon>Neopterygii</taxon>
        <taxon>Teleostei</taxon>
        <taxon>Neoteleostei</taxon>
        <taxon>Acanthomorphata</taxon>
        <taxon>Eupercaria</taxon>
        <taxon>Perciformes</taxon>
        <taxon>Notothenioidei</taxon>
        <taxon>Pogonophryne</taxon>
    </lineage>
</organism>
<protein>
    <submittedName>
        <fullName evidence="1">Uncharacterized protein</fullName>
    </submittedName>
</protein>
<keyword evidence="2" id="KW-1185">Reference proteome</keyword>
<evidence type="ECO:0000313" key="1">
    <source>
        <dbReference type="EMBL" id="KAJ4923927.1"/>
    </source>
</evidence>
<proteinExistence type="predicted"/>
<dbReference type="EMBL" id="JAPTMU010000024">
    <property type="protein sequence ID" value="KAJ4923927.1"/>
    <property type="molecule type" value="Genomic_DNA"/>
</dbReference>
<name>A0AAD6AFU1_9TELE</name>
<dbReference type="AlphaFoldDB" id="A0AAD6AFU1"/>
<dbReference type="Proteomes" id="UP001219934">
    <property type="component" value="Unassembled WGS sequence"/>
</dbReference>
<evidence type="ECO:0000313" key="2">
    <source>
        <dbReference type="Proteomes" id="UP001219934"/>
    </source>
</evidence>
<reference evidence="1" key="1">
    <citation type="submission" date="2022-11" db="EMBL/GenBank/DDBJ databases">
        <title>Chromosome-level genome of Pogonophryne albipinna.</title>
        <authorList>
            <person name="Jo E."/>
        </authorList>
    </citation>
    <scope>NUCLEOTIDE SEQUENCE</scope>
    <source>
        <strain evidence="1">SGF0006</strain>
        <tissue evidence="1">Muscle</tissue>
    </source>
</reference>
<comment type="caution">
    <text evidence="1">The sequence shown here is derived from an EMBL/GenBank/DDBJ whole genome shotgun (WGS) entry which is preliminary data.</text>
</comment>
<accession>A0AAD6AFU1</accession>
<sequence length="100" mass="10635">MLPVGPDGSEEVQRFSQPIGRVVLSDHHVVAAARRHKDDGSLDPLPAFIPLVTEGRGLLEVDLVDLEAGLNDPGGQNPAAQKILQKKKNSDGAEPHRAAC</sequence>
<gene>
    <name evidence="1" type="ORF">JOQ06_028182</name>
</gene>